<evidence type="ECO:0000313" key="2">
    <source>
        <dbReference type="EMBL" id="KAK3755194.1"/>
    </source>
</evidence>
<feature type="region of interest" description="Disordered" evidence="1">
    <location>
        <begin position="1"/>
        <end position="68"/>
    </location>
</feature>
<feature type="compositionally biased region" description="Basic and acidic residues" evidence="1">
    <location>
        <begin position="27"/>
        <end position="62"/>
    </location>
</feature>
<proteinExistence type="predicted"/>
<dbReference type="PANTHER" id="PTHR34487:SF1">
    <property type="entry name" value="ACYL-ACP THIOESTERASE"/>
    <property type="match status" value="1"/>
</dbReference>
<feature type="compositionally biased region" description="Polar residues" evidence="1">
    <location>
        <begin position="1"/>
        <end position="25"/>
    </location>
</feature>
<organism evidence="2 3">
    <name type="scientific">Elysia crispata</name>
    <name type="common">lettuce slug</name>
    <dbReference type="NCBI Taxonomy" id="231223"/>
    <lineage>
        <taxon>Eukaryota</taxon>
        <taxon>Metazoa</taxon>
        <taxon>Spiralia</taxon>
        <taxon>Lophotrochozoa</taxon>
        <taxon>Mollusca</taxon>
        <taxon>Gastropoda</taxon>
        <taxon>Heterobranchia</taxon>
        <taxon>Euthyneura</taxon>
        <taxon>Panpulmonata</taxon>
        <taxon>Sacoglossa</taxon>
        <taxon>Placobranchoidea</taxon>
        <taxon>Plakobranchidae</taxon>
        <taxon>Elysia</taxon>
    </lineage>
</organism>
<gene>
    <name evidence="2" type="ORF">RRG08_027453</name>
</gene>
<dbReference type="PANTHER" id="PTHR34487">
    <property type="entry name" value="ACYL-ACP THIOESTERASE"/>
    <property type="match status" value="1"/>
</dbReference>
<reference evidence="2" key="1">
    <citation type="journal article" date="2023" name="G3 (Bethesda)">
        <title>A reference genome for the long-term kleptoplast-retaining sea slug Elysia crispata morphotype clarki.</title>
        <authorList>
            <person name="Eastman K.E."/>
            <person name="Pendleton A.L."/>
            <person name="Shaikh M.A."/>
            <person name="Suttiyut T."/>
            <person name="Ogas R."/>
            <person name="Tomko P."/>
            <person name="Gavelis G."/>
            <person name="Widhalm J.R."/>
            <person name="Wisecaver J.H."/>
        </authorList>
    </citation>
    <scope>NUCLEOTIDE SEQUENCE</scope>
    <source>
        <strain evidence="2">ECLA1</strain>
    </source>
</reference>
<dbReference type="SUPFAM" id="SSF54637">
    <property type="entry name" value="Thioesterase/thiol ester dehydrase-isomerase"/>
    <property type="match status" value="1"/>
</dbReference>
<protein>
    <submittedName>
        <fullName evidence="2">Uncharacterized protein</fullName>
    </submittedName>
</protein>
<dbReference type="EMBL" id="JAWDGP010005603">
    <property type="protein sequence ID" value="KAK3755194.1"/>
    <property type="molecule type" value="Genomic_DNA"/>
</dbReference>
<sequence>MEKSCQQSDQNGHLCNPENIENTHTVEMAERPRNNHNERALDDKETTERHTTEAKKKSDRGLGSDPFADPPCGSAGYSQFLRHFPMEATQHDPETHSICFKLPSLPLTRDRNGHAYIADLVYQVAPGIFYHMYCDKSRPTTGKDFWSLDVHKMAAGRACSNIALKTVLKIDSHMYQANARLSSLPVDTQVRQGGRKHFYMAQDFWTADRSHRVMRALSTCLFFDTTSRSAIELPQQLVSSLPTLETDLIPDIWHQHQPAPPTHAFRYSVRVVWGHVDFNGHMGFQWYAQHAIDAILLAVTSQETEAFTTLTTSNMAAGVCSLSVDYLKECCYGDLLDLYAWQDGAQDITAHCWIENKGECSM</sequence>
<dbReference type="Gene3D" id="3.10.129.10">
    <property type="entry name" value="Hotdog Thioesterase"/>
    <property type="match status" value="1"/>
</dbReference>
<accession>A0AAE1D357</accession>
<evidence type="ECO:0000313" key="3">
    <source>
        <dbReference type="Proteomes" id="UP001283361"/>
    </source>
</evidence>
<keyword evidence="3" id="KW-1185">Reference proteome</keyword>
<dbReference type="AlphaFoldDB" id="A0AAE1D357"/>
<dbReference type="Proteomes" id="UP001283361">
    <property type="component" value="Unassembled WGS sequence"/>
</dbReference>
<dbReference type="InterPro" id="IPR029069">
    <property type="entry name" value="HotDog_dom_sf"/>
</dbReference>
<name>A0AAE1D357_9GAST</name>
<comment type="caution">
    <text evidence="2">The sequence shown here is derived from an EMBL/GenBank/DDBJ whole genome shotgun (WGS) entry which is preliminary data.</text>
</comment>
<evidence type="ECO:0000256" key="1">
    <source>
        <dbReference type="SAM" id="MobiDB-lite"/>
    </source>
</evidence>